<feature type="region of interest" description="Disordered" evidence="1">
    <location>
        <begin position="1"/>
        <end position="73"/>
    </location>
</feature>
<reference evidence="2 3" key="1">
    <citation type="journal article" date="2017" name="PLoS Biol.">
        <title>The sea cucumber genome provides insights into morphological evolution and visceral regeneration.</title>
        <authorList>
            <person name="Zhang X."/>
            <person name="Sun L."/>
            <person name="Yuan J."/>
            <person name="Sun Y."/>
            <person name="Gao Y."/>
            <person name="Zhang L."/>
            <person name="Li S."/>
            <person name="Dai H."/>
            <person name="Hamel J.F."/>
            <person name="Liu C."/>
            <person name="Yu Y."/>
            <person name="Liu S."/>
            <person name="Lin W."/>
            <person name="Guo K."/>
            <person name="Jin S."/>
            <person name="Xu P."/>
            <person name="Storey K.B."/>
            <person name="Huan P."/>
            <person name="Zhang T."/>
            <person name="Zhou Y."/>
            <person name="Zhang J."/>
            <person name="Lin C."/>
            <person name="Li X."/>
            <person name="Xing L."/>
            <person name="Huo D."/>
            <person name="Sun M."/>
            <person name="Wang L."/>
            <person name="Mercier A."/>
            <person name="Li F."/>
            <person name="Yang H."/>
            <person name="Xiang J."/>
        </authorList>
    </citation>
    <scope>NUCLEOTIDE SEQUENCE [LARGE SCALE GENOMIC DNA]</scope>
    <source>
        <strain evidence="2">Shaxun</strain>
        <tissue evidence="2">Muscle</tissue>
    </source>
</reference>
<comment type="caution">
    <text evidence="2">The sequence shown here is derived from an EMBL/GenBank/DDBJ whole genome shotgun (WGS) entry which is preliminary data.</text>
</comment>
<dbReference type="Proteomes" id="UP000230750">
    <property type="component" value="Unassembled WGS sequence"/>
</dbReference>
<organism evidence="2 3">
    <name type="scientific">Stichopus japonicus</name>
    <name type="common">Sea cucumber</name>
    <dbReference type="NCBI Taxonomy" id="307972"/>
    <lineage>
        <taxon>Eukaryota</taxon>
        <taxon>Metazoa</taxon>
        <taxon>Echinodermata</taxon>
        <taxon>Eleutherozoa</taxon>
        <taxon>Echinozoa</taxon>
        <taxon>Holothuroidea</taxon>
        <taxon>Aspidochirotacea</taxon>
        <taxon>Aspidochirotida</taxon>
        <taxon>Stichopodidae</taxon>
        <taxon>Apostichopus</taxon>
    </lineage>
</organism>
<feature type="compositionally biased region" description="Low complexity" evidence="1">
    <location>
        <begin position="24"/>
        <end position="40"/>
    </location>
</feature>
<keyword evidence="3" id="KW-1185">Reference proteome</keyword>
<sequence>MVAYSGASEDKNTVGKTVDQPNVTGPCTSGTSTTTGSTSGQKRTLGLRVKSTPQDEPGLTKRPRFSSERRSQKNMVEEIVAAYDRENEVCQTPDELKSEVTLEEVESSSSTKSAQTILSVLPEKAKKGQEEYNATQQAYKKESCAVLLREVEVQCSLLPSPEEDILAPKPVEDDTAELVEEESDGEKEDYIPSDHTPSSDSETDSSDTEGRKTVVEEDKFIVFGTCLLSLFTVCMQCFHGTEAVIAASLGQWCQLRSRAPLALGSAHGTANP</sequence>
<feature type="compositionally biased region" description="Acidic residues" evidence="1">
    <location>
        <begin position="173"/>
        <end position="187"/>
    </location>
</feature>
<evidence type="ECO:0000313" key="2">
    <source>
        <dbReference type="EMBL" id="PIK47560.1"/>
    </source>
</evidence>
<dbReference type="EMBL" id="MRZV01000574">
    <property type="protein sequence ID" value="PIK47560.1"/>
    <property type="molecule type" value="Genomic_DNA"/>
</dbReference>
<dbReference type="AlphaFoldDB" id="A0A2G8KHW2"/>
<accession>A0A2G8KHW2</accession>
<feature type="region of interest" description="Disordered" evidence="1">
    <location>
        <begin position="163"/>
        <end position="211"/>
    </location>
</feature>
<gene>
    <name evidence="2" type="ORF">BSL78_15578</name>
</gene>
<name>A0A2G8KHW2_STIJA</name>
<protein>
    <submittedName>
        <fullName evidence="2">Uncharacterized protein</fullName>
    </submittedName>
</protein>
<evidence type="ECO:0000313" key="3">
    <source>
        <dbReference type="Proteomes" id="UP000230750"/>
    </source>
</evidence>
<evidence type="ECO:0000256" key="1">
    <source>
        <dbReference type="SAM" id="MobiDB-lite"/>
    </source>
</evidence>
<proteinExistence type="predicted"/>